<evidence type="ECO:0000313" key="2">
    <source>
        <dbReference type="Proteomes" id="UP001060150"/>
    </source>
</evidence>
<keyword evidence="2" id="KW-1185">Reference proteome</keyword>
<dbReference type="Proteomes" id="UP001060150">
    <property type="component" value="Chromosome"/>
</dbReference>
<protein>
    <submittedName>
        <fullName evidence="1">Uncharacterized protein</fullName>
    </submittedName>
</protein>
<accession>A0ABY5ND37</accession>
<sequence length="375" mass="42510">MSGIEFQNHRVDIECEVVSGSAPESPDTRVVTVNPFVPSLYGADSYTPNGAFPTMTLLQALGDDAFMKFESERHAALEASRVLWPKVRMLFQYYLQGNTKMFTRIAQQQFGLTWEPSTSHERTTVAYQAMGTATVVITGTTGATSSNIIGRFSRKHSAAIKRHRDHLLTFRRRGQSSANLERDVFTELNRFIEHHESWEMGLLERFFRPSDKSAFEELVLYRDEFSLVRDLYQQGFELACKCLWPLIAAQNSVKRGNPDDFGEVHPDRVPEKQRPKNLDKFDKLPNAYKIAYVAQVPGWEPIESLLNNRRRNTIGHATAHHDLQTGRVVNDENPSGMTYLEFLSEVLGVFEALSTLAQVLRASRVASSPDFDSSE</sequence>
<reference evidence="1" key="1">
    <citation type="submission" date="2022-08" db="EMBL/GenBank/DDBJ databases">
        <title>Streptomyces changanensis sp. nov., an actinomycete isolated from soil.</title>
        <authorList>
            <person name="Wu H."/>
            <person name="Han L."/>
        </authorList>
    </citation>
    <scope>NUCLEOTIDE SEQUENCE</scope>
    <source>
        <strain evidence="1">HL-66</strain>
    </source>
</reference>
<proteinExistence type="predicted"/>
<dbReference type="EMBL" id="CP102332">
    <property type="protein sequence ID" value="UUS33973.1"/>
    <property type="molecule type" value="Genomic_DNA"/>
</dbReference>
<evidence type="ECO:0000313" key="1">
    <source>
        <dbReference type="EMBL" id="UUS33973.1"/>
    </source>
</evidence>
<name>A0ABY5ND37_9ACTN</name>
<dbReference type="RefSeq" id="WP_257375521.1">
    <property type="nucleotide sequence ID" value="NZ_CP102332.1"/>
</dbReference>
<organism evidence="1 2">
    <name type="scientific">Streptomyces changanensis</name>
    <dbReference type="NCBI Taxonomy" id="2964669"/>
    <lineage>
        <taxon>Bacteria</taxon>
        <taxon>Bacillati</taxon>
        <taxon>Actinomycetota</taxon>
        <taxon>Actinomycetes</taxon>
        <taxon>Kitasatosporales</taxon>
        <taxon>Streptomycetaceae</taxon>
        <taxon>Streptomyces</taxon>
    </lineage>
</organism>
<gene>
    <name evidence="1" type="ORF">NRO40_26215</name>
</gene>